<accession>A0A0R3SZ25</accession>
<reference evidence="4" key="1">
    <citation type="submission" date="2017-02" db="UniProtKB">
        <authorList>
            <consortium name="WormBaseParasite"/>
        </authorList>
    </citation>
    <scope>IDENTIFICATION</scope>
</reference>
<dbReference type="STRING" id="6216.A0A0R3SZ25"/>
<feature type="compositionally biased region" description="Basic and acidic residues" evidence="1">
    <location>
        <begin position="23"/>
        <end position="40"/>
    </location>
</feature>
<feature type="region of interest" description="Disordered" evidence="1">
    <location>
        <begin position="13"/>
        <end position="105"/>
    </location>
</feature>
<gene>
    <name evidence="2" type="ORF">HDID_LOCUS11018</name>
</gene>
<evidence type="ECO:0000313" key="3">
    <source>
        <dbReference type="Proteomes" id="UP000274504"/>
    </source>
</evidence>
<feature type="compositionally biased region" description="Polar residues" evidence="1">
    <location>
        <begin position="54"/>
        <end position="63"/>
    </location>
</feature>
<dbReference type="WBParaSite" id="HDID_0001102101-mRNA-1">
    <property type="protein sequence ID" value="HDID_0001102101-mRNA-1"/>
    <property type="gene ID" value="HDID_0001102101"/>
</dbReference>
<dbReference type="AlphaFoldDB" id="A0A0R3SZ25"/>
<dbReference type="EMBL" id="UYSG01012312">
    <property type="protein sequence ID" value="VDL64601.1"/>
    <property type="molecule type" value="Genomic_DNA"/>
</dbReference>
<dbReference type="Proteomes" id="UP000274504">
    <property type="component" value="Unassembled WGS sequence"/>
</dbReference>
<protein>
    <submittedName>
        <fullName evidence="2 4">Uncharacterized protein</fullName>
    </submittedName>
</protein>
<evidence type="ECO:0000313" key="2">
    <source>
        <dbReference type="EMBL" id="VDL64601.1"/>
    </source>
</evidence>
<evidence type="ECO:0000256" key="1">
    <source>
        <dbReference type="SAM" id="MobiDB-lite"/>
    </source>
</evidence>
<feature type="compositionally biased region" description="Basic residues" evidence="1">
    <location>
        <begin position="75"/>
        <end position="84"/>
    </location>
</feature>
<sequence>MKDDWVERAVRVGEYESMMRAGSDVKDEHKSNDSEDKRDDEGDQTDAGLPTTADPLSTASMDDTFSALRRSSFAGRHRGHHRLTVGKLSHSSPPSRRPEAMPPSA</sequence>
<proteinExistence type="predicted"/>
<name>A0A0R3SZ25_HYMDI</name>
<organism evidence="4">
    <name type="scientific">Hymenolepis diminuta</name>
    <name type="common">Rat tapeworm</name>
    <dbReference type="NCBI Taxonomy" id="6216"/>
    <lineage>
        <taxon>Eukaryota</taxon>
        <taxon>Metazoa</taxon>
        <taxon>Spiralia</taxon>
        <taxon>Lophotrochozoa</taxon>
        <taxon>Platyhelminthes</taxon>
        <taxon>Cestoda</taxon>
        <taxon>Eucestoda</taxon>
        <taxon>Cyclophyllidea</taxon>
        <taxon>Hymenolepididae</taxon>
        <taxon>Hymenolepis</taxon>
    </lineage>
</organism>
<evidence type="ECO:0000313" key="4">
    <source>
        <dbReference type="WBParaSite" id="HDID_0001102101-mRNA-1"/>
    </source>
</evidence>
<reference evidence="2 3" key="2">
    <citation type="submission" date="2018-11" db="EMBL/GenBank/DDBJ databases">
        <authorList>
            <consortium name="Pathogen Informatics"/>
        </authorList>
    </citation>
    <scope>NUCLEOTIDE SEQUENCE [LARGE SCALE GENOMIC DNA]</scope>
</reference>